<proteinExistence type="predicted"/>
<protein>
    <submittedName>
        <fullName evidence="1">Uncharacterized protein</fullName>
    </submittedName>
</protein>
<dbReference type="Gene3D" id="3.40.30.10">
    <property type="entry name" value="Glutaredoxin"/>
    <property type="match status" value="1"/>
</dbReference>
<evidence type="ECO:0000313" key="1">
    <source>
        <dbReference type="EMBL" id="NNV57281.1"/>
    </source>
</evidence>
<reference evidence="1" key="1">
    <citation type="submission" date="2019-10" db="EMBL/GenBank/DDBJ databases">
        <title>Draft genome sequence of Panacibacter sp. KCS-6.</title>
        <authorList>
            <person name="Yim K.J."/>
        </authorList>
    </citation>
    <scope>NUCLEOTIDE SEQUENCE</scope>
    <source>
        <strain evidence="1">KCS-6</strain>
    </source>
</reference>
<dbReference type="EMBL" id="WHPF01000014">
    <property type="protein sequence ID" value="NNV57281.1"/>
    <property type="molecule type" value="Genomic_DNA"/>
</dbReference>
<sequence length="184" mass="20941">MSKAIFLLLYIFLLHPLMPSSAVNIFDLQFKSIDNILINMSDYQNKHLVVVEFDASNPDRDVLLSLDSLYKTDTENIKIIAVPCLDFGYPANIENMRKLLLDTLNLSFSITDTGFAKKKPTSNQHILMKWITTQSENGHVDNDITEAGQLFIISKKGLLYASLSRQNIFEKDLIQFLINNEPAE</sequence>
<name>A0A8J8FFQ5_9BACT</name>
<dbReference type="RefSeq" id="WP_171609230.1">
    <property type="nucleotide sequence ID" value="NZ_WHPF01000014.1"/>
</dbReference>
<organism evidence="1 2">
    <name type="scientific">Limnovirga soli</name>
    <dbReference type="NCBI Taxonomy" id="2656915"/>
    <lineage>
        <taxon>Bacteria</taxon>
        <taxon>Pseudomonadati</taxon>
        <taxon>Bacteroidota</taxon>
        <taxon>Chitinophagia</taxon>
        <taxon>Chitinophagales</taxon>
        <taxon>Chitinophagaceae</taxon>
        <taxon>Limnovirga</taxon>
    </lineage>
</organism>
<evidence type="ECO:0000313" key="2">
    <source>
        <dbReference type="Proteomes" id="UP000598971"/>
    </source>
</evidence>
<accession>A0A8J8FFQ5</accession>
<keyword evidence="2" id="KW-1185">Reference proteome</keyword>
<dbReference type="Proteomes" id="UP000598971">
    <property type="component" value="Unassembled WGS sequence"/>
</dbReference>
<dbReference type="AlphaFoldDB" id="A0A8J8FFQ5"/>
<gene>
    <name evidence="1" type="ORF">GD597_17550</name>
</gene>
<comment type="caution">
    <text evidence="1">The sequence shown here is derived from an EMBL/GenBank/DDBJ whole genome shotgun (WGS) entry which is preliminary data.</text>
</comment>